<protein>
    <recommendedName>
        <fullName evidence="3">Late embryogenesis abundant protein LEA-2 subgroup domain-containing protein</fullName>
    </recommendedName>
</protein>
<gene>
    <name evidence="1" type="ORF">MTP16_12980</name>
</gene>
<reference evidence="1 2" key="1">
    <citation type="submission" date="2022-03" db="EMBL/GenBank/DDBJ databases">
        <title>Hymenobactersp. isolated from the air.</title>
        <authorList>
            <person name="Won M."/>
            <person name="Kwon S.-W."/>
        </authorList>
    </citation>
    <scope>NUCLEOTIDE SEQUENCE [LARGE SCALE GENOMIC DNA]</scope>
    <source>
        <strain evidence="1 2">KACC 22596</strain>
    </source>
</reference>
<evidence type="ECO:0008006" key="3">
    <source>
        <dbReference type="Google" id="ProtNLM"/>
    </source>
</evidence>
<name>A0ABY4AYT0_9BACT</name>
<evidence type="ECO:0000313" key="1">
    <source>
        <dbReference type="EMBL" id="UOE32047.1"/>
    </source>
</evidence>
<sequence>MPRPNALLRLPLPSVLLLGLLALLLWGACNNSNDAPDCCGERVVRVDSLAAPFPGAPPRLYLTIGLRNDDADQAKVESMYGILIFRGQFWNDLNEGQRQYLTIPPKRERLVSMALPLTDSLACDPALLRPLQQALAKGTAGDSTLVLQLGVNVELRTENGYLQDSGQEFPLPAMRAPARPAQAAAAY</sequence>
<dbReference type="Proteomes" id="UP000831390">
    <property type="component" value="Chromosome"/>
</dbReference>
<dbReference type="EMBL" id="CP094534">
    <property type="protein sequence ID" value="UOE32047.1"/>
    <property type="molecule type" value="Genomic_DNA"/>
</dbReference>
<accession>A0ABY4AYT0</accession>
<proteinExistence type="predicted"/>
<dbReference type="PROSITE" id="PS51257">
    <property type="entry name" value="PROKAR_LIPOPROTEIN"/>
    <property type="match status" value="1"/>
</dbReference>
<dbReference type="RefSeq" id="WP_243509253.1">
    <property type="nucleotide sequence ID" value="NZ_CP094534.1"/>
</dbReference>
<keyword evidence="2" id="KW-1185">Reference proteome</keyword>
<organism evidence="1 2">
    <name type="scientific">Hymenobacter monticola</name>
    <dbReference type="NCBI Taxonomy" id="1705399"/>
    <lineage>
        <taxon>Bacteria</taxon>
        <taxon>Pseudomonadati</taxon>
        <taxon>Bacteroidota</taxon>
        <taxon>Cytophagia</taxon>
        <taxon>Cytophagales</taxon>
        <taxon>Hymenobacteraceae</taxon>
        <taxon>Hymenobacter</taxon>
    </lineage>
</organism>
<evidence type="ECO:0000313" key="2">
    <source>
        <dbReference type="Proteomes" id="UP000831390"/>
    </source>
</evidence>